<gene>
    <name evidence="3" type="ORF">Tci_930931</name>
</gene>
<feature type="region of interest" description="Disordered" evidence="1">
    <location>
        <begin position="26"/>
        <end position="51"/>
    </location>
</feature>
<sequence length="83" mass="9005">MYRILGFTLLFCVLGVLFLPTTVTSTPVSTRNAATAGHKPQDAIEDPRSAAEEPQVRLAVAEEVNAEEVVLEEPVAPRRESAQ</sequence>
<keyword evidence="2" id="KW-0732">Signal</keyword>
<dbReference type="AlphaFoldDB" id="A0A699XFX1"/>
<protein>
    <recommendedName>
        <fullName evidence="4">Secreted protein</fullName>
    </recommendedName>
</protein>
<dbReference type="EMBL" id="BKCJ011859477">
    <property type="protein sequence ID" value="GFD58962.1"/>
    <property type="molecule type" value="Genomic_DNA"/>
</dbReference>
<reference evidence="3" key="1">
    <citation type="journal article" date="2019" name="Sci. Rep.">
        <title>Draft genome of Tanacetum cinerariifolium, the natural source of mosquito coil.</title>
        <authorList>
            <person name="Yamashiro T."/>
            <person name="Shiraishi A."/>
            <person name="Satake H."/>
            <person name="Nakayama K."/>
        </authorList>
    </citation>
    <scope>NUCLEOTIDE SEQUENCE</scope>
</reference>
<accession>A0A699XFX1</accession>
<feature type="chain" id="PRO_5025471953" description="Secreted protein" evidence="2">
    <location>
        <begin position="26"/>
        <end position="83"/>
    </location>
</feature>
<organism evidence="3">
    <name type="scientific">Tanacetum cinerariifolium</name>
    <name type="common">Dalmatian daisy</name>
    <name type="synonym">Chrysanthemum cinerariifolium</name>
    <dbReference type="NCBI Taxonomy" id="118510"/>
    <lineage>
        <taxon>Eukaryota</taxon>
        <taxon>Viridiplantae</taxon>
        <taxon>Streptophyta</taxon>
        <taxon>Embryophyta</taxon>
        <taxon>Tracheophyta</taxon>
        <taxon>Spermatophyta</taxon>
        <taxon>Magnoliopsida</taxon>
        <taxon>eudicotyledons</taxon>
        <taxon>Gunneridae</taxon>
        <taxon>Pentapetalae</taxon>
        <taxon>asterids</taxon>
        <taxon>campanulids</taxon>
        <taxon>Asterales</taxon>
        <taxon>Asteraceae</taxon>
        <taxon>Asteroideae</taxon>
        <taxon>Anthemideae</taxon>
        <taxon>Anthemidinae</taxon>
        <taxon>Tanacetum</taxon>
    </lineage>
</organism>
<comment type="caution">
    <text evidence="3">The sequence shown here is derived from an EMBL/GenBank/DDBJ whole genome shotgun (WGS) entry which is preliminary data.</text>
</comment>
<evidence type="ECO:0000313" key="3">
    <source>
        <dbReference type="EMBL" id="GFD58962.1"/>
    </source>
</evidence>
<feature type="signal peptide" evidence="2">
    <location>
        <begin position="1"/>
        <end position="25"/>
    </location>
</feature>
<evidence type="ECO:0008006" key="4">
    <source>
        <dbReference type="Google" id="ProtNLM"/>
    </source>
</evidence>
<proteinExistence type="predicted"/>
<feature type="non-terminal residue" evidence="3">
    <location>
        <position position="83"/>
    </location>
</feature>
<name>A0A699XFX1_TANCI</name>
<evidence type="ECO:0000256" key="2">
    <source>
        <dbReference type="SAM" id="SignalP"/>
    </source>
</evidence>
<feature type="compositionally biased region" description="Basic and acidic residues" evidence="1">
    <location>
        <begin position="39"/>
        <end position="51"/>
    </location>
</feature>
<evidence type="ECO:0000256" key="1">
    <source>
        <dbReference type="SAM" id="MobiDB-lite"/>
    </source>
</evidence>